<feature type="domain" description="ABC transporter" evidence="10">
    <location>
        <begin position="274"/>
        <end position="516"/>
    </location>
</feature>
<dbReference type="GO" id="GO:0005524">
    <property type="term" value="F:ATP binding"/>
    <property type="evidence" value="ECO:0007669"/>
    <property type="project" value="UniProtKB-KW"/>
</dbReference>
<reference evidence="11" key="1">
    <citation type="submission" date="2007-11" db="EMBL/GenBank/DDBJ databases">
        <title>Complete sequence of Petroga mobilis SJ95.</title>
        <authorList>
            <consortium name="US DOE Joint Genome Institute"/>
            <person name="Copeland A."/>
            <person name="Lucas S."/>
            <person name="Lapidus A."/>
            <person name="Barry K."/>
            <person name="Glavina del Rio T."/>
            <person name="Dalin E."/>
            <person name="Tice H."/>
            <person name="Pitluck S."/>
            <person name="Meincke L."/>
            <person name="Brettin T."/>
            <person name="Bruce D."/>
            <person name="Detter J.C."/>
            <person name="Han C."/>
            <person name="Kuske C.R."/>
            <person name="Schmutz J."/>
            <person name="Larimer F."/>
            <person name="Land M."/>
            <person name="Hauser L."/>
            <person name="Kyrpides N."/>
            <person name="Mikhailova N."/>
            <person name="Noll K."/>
            <person name="Richardson P."/>
        </authorList>
    </citation>
    <scope>NUCLEOTIDE SEQUENCE [LARGE SCALE GENOMIC DNA]</scope>
    <source>
        <strain evidence="11">SJ95</strain>
    </source>
</reference>
<evidence type="ECO:0000256" key="6">
    <source>
        <dbReference type="ARBA" id="ARBA00022741"/>
    </source>
</evidence>
<dbReference type="InterPro" id="IPR003439">
    <property type="entry name" value="ABC_transporter-like_ATP-bd"/>
</dbReference>
<evidence type="ECO:0000256" key="7">
    <source>
        <dbReference type="ARBA" id="ARBA00022840"/>
    </source>
</evidence>
<dbReference type="InterPro" id="IPR027417">
    <property type="entry name" value="P-loop_NTPase"/>
</dbReference>
<accession>A9BGQ5</accession>
<dbReference type="STRING" id="403833.Pmob_1601"/>
<name>A9BGQ5_PETMO</name>
<proteinExistence type="predicted"/>
<evidence type="ECO:0000256" key="2">
    <source>
        <dbReference type="ARBA" id="ARBA00022448"/>
    </source>
</evidence>
<keyword evidence="7" id="KW-0067">ATP-binding</keyword>
<evidence type="ECO:0000313" key="12">
    <source>
        <dbReference type="Proteomes" id="UP000000789"/>
    </source>
</evidence>
<feature type="domain" description="ABC transporter" evidence="10">
    <location>
        <begin position="27"/>
        <end position="264"/>
    </location>
</feature>
<dbReference type="Gene3D" id="3.40.50.300">
    <property type="entry name" value="P-loop containing nucleotide triphosphate hydrolases"/>
    <property type="match status" value="2"/>
</dbReference>
<dbReference type="SUPFAM" id="SSF52540">
    <property type="entry name" value="P-loop containing nucleoside triphosphate hydrolases"/>
    <property type="match status" value="2"/>
</dbReference>
<dbReference type="KEGG" id="pmo:Pmob_1601"/>
<evidence type="ECO:0000313" key="11">
    <source>
        <dbReference type="EMBL" id="ABX32295.1"/>
    </source>
</evidence>
<dbReference type="OrthoDB" id="9771863at2"/>
<dbReference type="SMART" id="SM00382">
    <property type="entry name" value="AAA"/>
    <property type="match status" value="2"/>
</dbReference>
<evidence type="ECO:0000256" key="4">
    <source>
        <dbReference type="ARBA" id="ARBA00022597"/>
    </source>
</evidence>
<dbReference type="PROSITE" id="PS00211">
    <property type="entry name" value="ABC_TRANSPORTER_1"/>
    <property type="match status" value="1"/>
</dbReference>
<evidence type="ECO:0000256" key="1">
    <source>
        <dbReference type="ARBA" id="ARBA00004202"/>
    </source>
</evidence>
<dbReference type="PROSITE" id="PS50893">
    <property type="entry name" value="ABC_TRANSPORTER_2"/>
    <property type="match status" value="2"/>
</dbReference>
<sequence length="525" mass="58152">MGETLFSPILKRGGLKVADEINSSYSVIMKNITKTFPGVVALANVNFELEEGEVKGLVGENGAGKSTLIKILTGAYTPDQGEIIIFGEKFGALNPIIAEKKGIAAVYQDLMLANHLTVQENIFLGNELSKLGLINKKEMTKRTNELLANLGYEGIIHPLDKVRNLSSAHKGMVAIAKALAKNAKIMIFDEPTAVLAEKEVKELFRVVKQLRNNGISVIYISHRLEEVFEICDTVTVLKDGKVVGSRKVEETTEDELITMMVGRELKKDLYLERNIGEEVLRVENLTNNKVKDCSFSIKKGEIVGIYGLVGSGRTELVRALFGADPIEEGNIYIRGKKVNKPSPNSSIKRKLGLLPEDRREQGLALRLSVKDNINLPIYTRISKIGIINSKKEKDNTFHFIESLSIKTPTIYQKVENLSGGNQQKVVLSKWLASESEVFILDEPTNGIDVGAKEEIYELINDLASRGNAILFISSYIPELMSICDRILVMREGTISGEVTRDEFSEEKILSIALKTENNKVGVKND</sequence>
<dbReference type="Proteomes" id="UP000000789">
    <property type="component" value="Chromosome"/>
</dbReference>
<dbReference type="EMBL" id="CP000879">
    <property type="protein sequence ID" value="ABX32295.1"/>
    <property type="molecule type" value="Genomic_DNA"/>
</dbReference>
<keyword evidence="6" id="KW-0547">Nucleotide-binding</keyword>
<organism evidence="11 12">
    <name type="scientific">Petrotoga mobilis (strain DSM 10674 / SJ95)</name>
    <dbReference type="NCBI Taxonomy" id="403833"/>
    <lineage>
        <taxon>Bacteria</taxon>
        <taxon>Thermotogati</taxon>
        <taxon>Thermotogota</taxon>
        <taxon>Thermotogae</taxon>
        <taxon>Petrotogales</taxon>
        <taxon>Petrotogaceae</taxon>
        <taxon>Petrotoga</taxon>
    </lineage>
</organism>
<keyword evidence="12" id="KW-1185">Reference proteome</keyword>
<dbReference type="GO" id="GO:0016887">
    <property type="term" value="F:ATP hydrolysis activity"/>
    <property type="evidence" value="ECO:0007669"/>
    <property type="project" value="InterPro"/>
</dbReference>
<dbReference type="GO" id="GO:0005886">
    <property type="term" value="C:plasma membrane"/>
    <property type="evidence" value="ECO:0007669"/>
    <property type="project" value="UniProtKB-SubCell"/>
</dbReference>
<dbReference type="PANTHER" id="PTHR43790">
    <property type="entry name" value="CARBOHYDRATE TRANSPORT ATP-BINDING PROTEIN MG119-RELATED"/>
    <property type="match status" value="1"/>
</dbReference>
<evidence type="ECO:0000256" key="3">
    <source>
        <dbReference type="ARBA" id="ARBA00022475"/>
    </source>
</evidence>
<keyword evidence="4" id="KW-0762">Sugar transport</keyword>
<keyword evidence="9" id="KW-0472">Membrane</keyword>
<dbReference type="HOGENOM" id="CLU_000604_92_3_0"/>
<evidence type="ECO:0000259" key="10">
    <source>
        <dbReference type="PROSITE" id="PS50893"/>
    </source>
</evidence>
<gene>
    <name evidence="11" type="ordered locus">Pmob_1601</name>
</gene>
<protein>
    <submittedName>
        <fullName evidence="11">ABC transporter related</fullName>
    </submittedName>
</protein>
<dbReference type="PANTHER" id="PTHR43790:SF3">
    <property type="entry name" value="D-ALLOSE IMPORT ATP-BINDING PROTEIN ALSA-RELATED"/>
    <property type="match status" value="1"/>
</dbReference>
<dbReference type="CDD" id="cd03215">
    <property type="entry name" value="ABC_Carb_Monos_II"/>
    <property type="match status" value="1"/>
</dbReference>
<dbReference type="InterPro" id="IPR050107">
    <property type="entry name" value="ABC_carbohydrate_import_ATPase"/>
</dbReference>
<comment type="subcellular location">
    <subcellularLocation>
        <location evidence="1">Cell membrane</location>
        <topology evidence="1">Peripheral membrane protein</topology>
    </subcellularLocation>
</comment>
<dbReference type="Pfam" id="PF00005">
    <property type="entry name" value="ABC_tran"/>
    <property type="match status" value="2"/>
</dbReference>
<keyword evidence="8" id="KW-1278">Translocase</keyword>
<dbReference type="InterPro" id="IPR003593">
    <property type="entry name" value="AAA+_ATPase"/>
</dbReference>
<dbReference type="InterPro" id="IPR017871">
    <property type="entry name" value="ABC_transporter-like_CS"/>
</dbReference>
<evidence type="ECO:0000256" key="9">
    <source>
        <dbReference type="ARBA" id="ARBA00023136"/>
    </source>
</evidence>
<keyword evidence="2" id="KW-0813">Transport</keyword>
<dbReference type="eggNOG" id="COG1129">
    <property type="taxonomic scope" value="Bacteria"/>
</dbReference>
<evidence type="ECO:0000256" key="5">
    <source>
        <dbReference type="ARBA" id="ARBA00022737"/>
    </source>
</evidence>
<keyword evidence="3" id="KW-1003">Cell membrane</keyword>
<dbReference type="AlphaFoldDB" id="A9BGQ5"/>
<dbReference type="CDD" id="cd03216">
    <property type="entry name" value="ABC_Carb_Monos_I"/>
    <property type="match status" value="1"/>
</dbReference>
<evidence type="ECO:0000256" key="8">
    <source>
        <dbReference type="ARBA" id="ARBA00022967"/>
    </source>
</evidence>
<keyword evidence="5" id="KW-0677">Repeat</keyword>
<dbReference type="FunFam" id="3.40.50.300:FF:000127">
    <property type="entry name" value="Ribose import ATP-binding protein RbsA"/>
    <property type="match status" value="1"/>
</dbReference>